<keyword evidence="3" id="KW-1185">Reference proteome</keyword>
<accession>A0A816EKV5</accession>
<dbReference type="EMBL" id="CAJOBC010122233">
    <property type="protein sequence ID" value="CAF4579499.1"/>
    <property type="molecule type" value="Genomic_DNA"/>
</dbReference>
<comment type="caution">
    <text evidence="1">The sequence shown here is derived from an EMBL/GenBank/DDBJ whole genome shotgun (WGS) entry which is preliminary data.</text>
</comment>
<evidence type="ECO:0000313" key="1">
    <source>
        <dbReference type="EMBL" id="CAF1651062.1"/>
    </source>
</evidence>
<gene>
    <name evidence="1" type="ORF">GPM918_LOCUS45518</name>
    <name evidence="2" type="ORF">SRO942_LOCUS48081</name>
</gene>
<dbReference type="Proteomes" id="UP000681722">
    <property type="component" value="Unassembled WGS sequence"/>
</dbReference>
<organism evidence="1 3">
    <name type="scientific">Didymodactylos carnosus</name>
    <dbReference type="NCBI Taxonomy" id="1234261"/>
    <lineage>
        <taxon>Eukaryota</taxon>
        <taxon>Metazoa</taxon>
        <taxon>Spiralia</taxon>
        <taxon>Gnathifera</taxon>
        <taxon>Rotifera</taxon>
        <taxon>Eurotatoria</taxon>
        <taxon>Bdelloidea</taxon>
        <taxon>Philodinida</taxon>
        <taxon>Philodinidae</taxon>
        <taxon>Didymodactylos</taxon>
    </lineage>
</organism>
<name>A0A816EKV5_9BILA</name>
<proteinExistence type="predicted"/>
<sequence>LDATQNQIAGLNNGGSTKQTLTIAQMPVHQHSKGTLFTADAGSHRHAINDLGHNHGGSTDIRPGGAGGYFHRCSNRLFDFVSDRDLTGNGHENQAH</sequence>
<evidence type="ECO:0000313" key="2">
    <source>
        <dbReference type="EMBL" id="CAF4579499.1"/>
    </source>
</evidence>
<dbReference type="EMBL" id="CAJNOQ010051485">
    <property type="protein sequence ID" value="CAF1651062.1"/>
    <property type="molecule type" value="Genomic_DNA"/>
</dbReference>
<dbReference type="AlphaFoldDB" id="A0A816EKV5"/>
<feature type="non-terminal residue" evidence="1">
    <location>
        <position position="1"/>
    </location>
</feature>
<dbReference type="Proteomes" id="UP000663829">
    <property type="component" value="Unassembled WGS sequence"/>
</dbReference>
<dbReference type="OrthoDB" id="10066078at2759"/>
<reference evidence="1" key="1">
    <citation type="submission" date="2021-02" db="EMBL/GenBank/DDBJ databases">
        <authorList>
            <person name="Nowell W R."/>
        </authorList>
    </citation>
    <scope>NUCLEOTIDE SEQUENCE</scope>
</reference>
<evidence type="ECO:0000313" key="3">
    <source>
        <dbReference type="Proteomes" id="UP000663829"/>
    </source>
</evidence>
<protein>
    <submittedName>
        <fullName evidence="1">Uncharacterized protein</fullName>
    </submittedName>
</protein>